<accession>A0A2S7CI69</accession>
<feature type="transmembrane region" description="Helical" evidence="1">
    <location>
        <begin position="320"/>
        <end position="337"/>
    </location>
</feature>
<evidence type="ECO:0000313" key="3">
    <source>
        <dbReference type="EMBL" id="CAE6727916.1"/>
    </source>
</evidence>
<sequence>MRTPLIGAARYILFPVAQLGYNPHMPSTLTATLPPILPPAALRAYVAAHFGKSLLWYTGELLLIFALTEYVGLSAVAAGVSVAGGLVVSAVMGMLAARRWSAGVSLAWAGRSQWRGIALAAIALALLFVTPSLPADVHLISVLLLSLPFRAAYAVGDVAQNTLLGLGHWPWRGARGVSALRLIGSGLAALLVSAAIGLVLKAGTPAAASTALMVVALVSSIALLSSWWLRNALQPYTHTAAATPSPLAASCWRRDQLLPLAAIAALALALPTFTKLAPYLAQSRTGSAGWGSAVLIAYALGSVCIQPLAARWPTVAMRRLGLSGAALSVLGLLFAIATSRHYVLDASLAFGIGLAAGSAGQWVWARHAELASRHGPAQQARESAALTAIAQLALAAGSGVIGLLLGTSDYHMGNDAHLAWAMALGPMLCGVLCVLIAWIGSAFAIPEKRRPVAAIPSSQV</sequence>
<keyword evidence="1" id="KW-0812">Transmembrane</keyword>
<gene>
    <name evidence="3" type="ORF">CFBP1159_10960</name>
    <name evidence="2" type="ORF">XAC301_10830</name>
</gene>
<dbReference type="EMBL" id="HG992338">
    <property type="protein sequence ID" value="CAE6727296.1"/>
    <property type="molecule type" value="Genomic_DNA"/>
</dbReference>
<dbReference type="EMBL" id="HG992341">
    <property type="protein sequence ID" value="CAE6727907.1"/>
    <property type="molecule type" value="Genomic_DNA"/>
</dbReference>
<feature type="transmembrane region" description="Helical" evidence="1">
    <location>
        <begin position="418"/>
        <end position="440"/>
    </location>
</feature>
<dbReference type="Proteomes" id="UP000835287">
    <property type="component" value="Chromosome"/>
</dbReference>
<dbReference type="SUPFAM" id="SSF103473">
    <property type="entry name" value="MFS general substrate transporter"/>
    <property type="match status" value="1"/>
</dbReference>
<dbReference type="AlphaFoldDB" id="A0A2S7CI69"/>
<dbReference type="Proteomes" id="UP000835243">
    <property type="component" value="Chromosome"/>
</dbReference>
<proteinExistence type="predicted"/>
<evidence type="ECO:0000313" key="4">
    <source>
        <dbReference type="Proteomes" id="UP000835287"/>
    </source>
</evidence>
<feature type="transmembrane region" description="Helical" evidence="1">
    <location>
        <begin position="116"/>
        <end position="133"/>
    </location>
</feature>
<feature type="transmembrane region" description="Helical" evidence="1">
    <location>
        <begin position="257"/>
        <end position="281"/>
    </location>
</feature>
<feature type="transmembrane region" description="Helical" evidence="1">
    <location>
        <begin position="287"/>
        <end position="308"/>
    </location>
</feature>
<dbReference type="EMBL" id="HG992338">
    <property type="protein sequence ID" value="CAE6727313.1"/>
    <property type="molecule type" value="Genomic_DNA"/>
</dbReference>
<evidence type="ECO:0000256" key="1">
    <source>
        <dbReference type="SAM" id="Phobius"/>
    </source>
</evidence>
<keyword evidence="1" id="KW-1133">Transmembrane helix</keyword>
<name>A0A2S7CI69_9XANT</name>
<dbReference type="InterPro" id="IPR036259">
    <property type="entry name" value="MFS_trans_sf"/>
</dbReference>
<keyword evidence="1" id="KW-0472">Membrane</keyword>
<evidence type="ECO:0000313" key="2">
    <source>
        <dbReference type="EMBL" id="CAE6727296.1"/>
    </source>
</evidence>
<protein>
    <recommendedName>
        <fullName evidence="5">MFS transporter</fullName>
    </recommendedName>
</protein>
<evidence type="ECO:0008006" key="5">
    <source>
        <dbReference type="Google" id="ProtNLM"/>
    </source>
</evidence>
<feature type="transmembrane region" description="Helical" evidence="1">
    <location>
        <begin position="70"/>
        <end position="95"/>
    </location>
</feature>
<keyword evidence="4" id="KW-1185">Reference proteome</keyword>
<feature type="transmembrane region" description="Helical" evidence="1">
    <location>
        <begin position="343"/>
        <end position="364"/>
    </location>
</feature>
<feature type="transmembrane region" description="Helical" evidence="1">
    <location>
        <begin position="385"/>
        <end position="406"/>
    </location>
</feature>
<dbReference type="EMBL" id="HG992341">
    <property type="protein sequence ID" value="CAE6727916.1"/>
    <property type="molecule type" value="Genomic_DNA"/>
</dbReference>
<feature type="transmembrane region" description="Helical" evidence="1">
    <location>
        <begin position="179"/>
        <end position="200"/>
    </location>
</feature>
<feature type="transmembrane region" description="Helical" evidence="1">
    <location>
        <begin position="206"/>
        <end position="229"/>
    </location>
</feature>
<reference evidence="3 4" key="1">
    <citation type="submission" date="2021-02" db="EMBL/GenBank/DDBJ databases">
        <authorList>
            <person name="Pothier F. J."/>
        </authorList>
    </citation>
    <scope>NUCLEOTIDE SEQUENCE</scope>
    <source>
        <strain evidence="2 4">301</strain>
        <strain evidence="3">CFBP 1159</strain>
    </source>
</reference>
<dbReference type="Gene3D" id="1.20.1250.20">
    <property type="entry name" value="MFS general substrate transporter like domains"/>
    <property type="match status" value="1"/>
</dbReference>
<organism evidence="3">
    <name type="scientific">Xanthomonas arboricola pv. corylina</name>
    <dbReference type="NCBI Taxonomy" id="487821"/>
    <lineage>
        <taxon>Bacteria</taxon>
        <taxon>Pseudomonadati</taxon>
        <taxon>Pseudomonadota</taxon>
        <taxon>Gammaproteobacteria</taxon>
        <taxon>Lysobacterales</taxon>
        <taxon>Lysobacteraceae</taxon>
        <taxon>Xanthomonas</taxon>
    </lineage>
</organism>